<comment type="caution">
    <text evidence="5">The sequence shown here is derived from an EMBL/GenBank/DDBJ whole genome shotgun (WGS) entry which is preliminary data.</text>
</comment>
<gene>
    <name evidence="5" type="ORF">RIMI_LOCUS18506236</name>
</gene>
<proteinExistence type="predicted"/>
<dbReference type="InterPro" id="IPR032567">
    <property type="entry name" value="RTL1-rel"/>
</dbReference>
<keyword evidence="3" id="KW-0472">Membrane</keyword>
<dbReference type="SUPFAM" id="SSF56672">
    <property type="entry name" value="DNA/RNA polymerases"/>
    <property type="match status" value="1"/>
</dbReference>
<name>A0ABN9MA59_9NEOB</name>
<comment type="subcellular location">
    <subcellularLocation>
        <location evidence="1">Nucleus</location>
    </subcellularLocation>
</comment>
<feature type="transmembrane region" description="Helical" evidence="3">
    <location>
        <begin position="388"/>
        <end position="414"/>
    </location>
</feature>
<keyword evidence="3" id="KW-1133">Transmembrane helix</keyword>
<evidence type="ECO:0000313" key="6">
    <source>
        <dbReference type="Proteomes" id="UP001176940"/>
    </source>
</evidence>
<sequence length="731" mass="80754">MTQAIHMDRRLWERGVMQREVPLLPSNPEATPHSEPMEVGTTTVRKGRGDDDEKGDFASTAAIQDNGESTVLPVLLFPRCRETPKSGFCGLWVIAELDSELVAKCKLETVRLETPINIMAIDKTPLAKNVVKFVSKEFILKVGSCHQERITCFVLDNLPAGLVLGFPWLLVHNPVIDWEARNIVKWGPNCSKKCLISVSVSSVSPERIPEYLKDFEDVFSKKEAEVLLPHRPFDCAVDLVPGAKLPKAHLYNLSGPERAAMKEYISDSLHKGHIQPSLSGGESPSHPPPVLVDRQTGYEVARVVDSRMLHRSLQYLVHWKGYGLEDWLWVPARFVHVDRLVRAFHARYPVFGVCLSSFLCSLLGLSFFLSLQSFQSFGVCLSHLSLQSFGVCLSHLSLQSFGVCLFSFLCSLLGSVSPPFLQSFQLSLQSFGVCLSTFLCSLLGSVSPPFSAVFCGLGFQRPKITSKCRVTHPTIQDKLGERMRGGFAHVCGFMKFWLNIQHLWAFSDKNRIWAITTRCGSQSGRSHLGNIQVESYLSPRHGLRRGTERQTGDEGFGGISVRYRYTKRFTNDVTALLYGWPALTQCREADAGGRDRHQNCIAHWEIERVFSGMSRGRCSLAKDSRARGREHPLTPFLHTHPHEDGPMVPRAEKGGTVEDGGHPPRSIRVERGVPSTPPRAGATPSTVTAQARAHDMSCAPSSAAGHGDSTLSPRATGHLQNTATTGAGGVK</sequence>
<dbReference type="PROSITE" id="PS50013">
    <property type="entry name" value="CHROMO_2"/>
    <property type="match status" value="1"/>
</dbReference>
<feature type="compositionally biased region" description="Basic and acidic residues" evidence="2">
    <location>
        <begin position="621"/>
        <end position="632"/>
    </location>
</feature>
<dbReference type="SMART" id="SM00298">
    <property type="entry name" value="CHROMO"/>
    <property type="match status" value="1"/>
</dbReference>
<dbReference type="Pfam" id="PF00385">
    <property type="entry name" value="Chromo"/>
    <property type="match status" value="1"/>
</dbReference>
<keyword evidence="6" id="KW-1185">Reference proteome</keyword>
<protein>
    <recommendedName>
        <fullName evidence="4">Chromo domain-containing protein</fullName>
    </recommendedName>
</protein>
<evidence type="ECO:0000259" key="4">
    <source>
        <dbReference type="PROSITE" id="PS50013"/>
    </source>
</evidence>
<dbReference type="InterPro" id="IPR043502">
    <property type="entry name" value="DNA/RNA_pol_sf"/>
</dbReference>
<feature type="compositionally biased region" description="Basic and acidic residues" evidence="2">
    <location>
        <begin position="640"/>
        <end position="671"/>
    </location>
</feature>
<evidence type="ECO:0000256" key="1">
    <source>
        <dbReference type="ARBA" id="ARBA00004123"/>
    </source>
</evidence>
<reference evidence="5" key="1">
    <citation type="submission" date="2023-07" db="EMBL/GenBank/DDBJ databases">
        <authorList>
            <person name="Stuckert A."/>
        </authorList>
    </citation>
    <scope>NUCLEOTIDE SEQUENCE</scope>
</reference>
<evidence type="ECO:0000256" key="3">
    <source>
        <dbReference type="SAM" id="Phobius"/>
    </source>
</evidence>
<feature type="region of interest" description="Disordered" evidence="2">
    <location>
        <begin position="24"/>
        <end position="55"/>
    </location>
</feature>
<dbReference type="Gene3D" id="2.40.50.40">
    <property type="match status" value="1"/>
</dbReference>
<dbReference type="CDD" id="cd00303">
    <property type="entry name" value="retropepsin_like"/>
    <property type="match status" value="1"/>
</dbReference>
<evidence type="ECO:0000313" key="5">
    <source>
        <dbReference type="EMBL" id="CAJ0963069.1"/>
    </source>
</evidence>
<keyword evidence="3" id="KW-0812">Transmembrane</keyword>
<dbReference type="InterPro" id="IPR023780">
    <property type="entry name" value="Chromo_domain"/>
</dbReference>
<feature type="transmembrane region" description="Helical" evidence="3">
    <location>
        <begin position="348"/>
        <end position="368"/>
    </location>
</feature>
<dbReference type="PANTHER" id="PTHR15503:SF36">
    <property type="entry name" value="RETROTRANSPOSON GAG-LIKE PROTEIN 5"/>
    <property type="match status" value="1"/>
</dbReference>
<dbReference type="InterPro" id="IPR021109">
    <property type="entry name" value="Peptidase_aspartic_dom_sf"/>
</dbReference>
<dbReference type="InterPro" id="IPR000953">
    <property type="entry name" value="Chromo/chromo_shadow_dom"/>
</dbReference>
<dbReference type="Proteomes" id="UP001176940">
    <property type="component" value="Unassembled WGS sequence"/>
</dbReference>
<dbReference type="SUPFAM" id="SSF54160">
    <property type="entry name" value="Chromo domain-like"/>
    <property type="match status" value="1"/>
</dbReference>
<feature type="transmembrane region" description="Helical" evidence="3">
    <location>
        <begin position="426"/>
        <end position="446"/>
    </location>
</feature>
<dbReference type="Gene3D" id="2.40.70.10">
    <property type="entry name" value="Acid Proteases"/>
    <property type="match status" value="1"/>
</dbReference>
<feature type="non-terminal residue" evidence="5">
    <location>
        <position position="731"/>
    </location>
</feature>
<organism evidence="5 6">
    <name type="scientific">Ranitomeya imitator</name>
    <name type="common">mimic poison frog</name>
    <dbReference type="NCBI Taxonomy" id="111125"/>
    <lineage>
        <taxon>Eukaryota</taxon>
        <taxon>Metazoa</taxon>
        <taxon>Chordata</taxon>
        <taxon>Craniata</taxon>
        <taxon>Vertebrata</taxon>
        <taxon>Euteleostomi</taxon>
        <taxon>Amphibia</taxon>
        <taxon>Batrachia</taxon>
        <taxon>Anura</taxon>
        <taxon>Neobatrachia</taxon>
        <taxon>Hyloidea</taxon>
        <taxon>Dendrobatidae</taxon>
        <taxon>Dendrobatinae</taxon>
        <taxon>Ranitomeya</taxon>
    </lineage>
</organism>
<dbReference type="InterPro" id="IPR016197">
    <property type="entry name" value="Chromo-like_dom_sf"/>
</dbReference>
<feature type="domain" description="Chromo" evidence="4">
    <location>
        <begin position="298"/>
        <end position="347"/>
    </location>
</feature>
<accession>A0ABN9MA59</accession>
<dbReference type="PANTHER" id="PTHR15503">
    <property type="entry name" value="LDOC1 RELATED"/>
    <property type="match status" value="1"/>
</dbReference>
<evidence type="ECO:0000256" key="2">
    <source>
        <dbReference type="SAM" id="MobiDB-lite"/>
    </source>
</evidence>
<feature type="compositionally biased region" description="Polar residues" evidence="2">
    <location>
        <begin position="709"/>
        <end position="725"/>
    </location>
</feature>
<dbReference type="EMBL" id="CAUEEQ010056632">
    <property type="protein sequence ID" value="CAJ0963069.1"/>
    <property type="molecule type" value="Genomic_DNA"/>
</dbReference>
<feature type="region of interest" description="Disordered" evidence="2">
    <location>
        <begin position="621"/>
        <end position="731"/>
    </location>
</feature>